<evidence type="ECO:0000259" key="2">
    <source>
        <dbReference type="PROSITE" id="PS50110"/>
    </source>
</evidence>
<feature type="domain" description="Response regulatory" evidence="2">
    <location>
        <begin position="5"/>
        <end position="126"/>
    </location>
</feature>
<name>A0A9Q2XHS7_9PSED</name>
<reference evidence="3" key="1">
    <citation type="journal article" date="2022" name="Int. J. Syst. Evol. Microbiol.">
        <title>Pseudomonas aegrilactucae sp. nov. and Pseudomonas morbosilactucae sp. nov., pathogens causing bacterial rot of lettuce in Japan.</title>
        <authorList>
            <person name="Sawada H."/>
            <person name="Fujikawa T."/>
            <person name="Satou M."/>
        </authorList>
    </citation>
    <scope>NUCLEOTIDE SEQUENCE</scope>
    <source>
        <strain evidence="3">MAFF 301350</strain>
    </source>
</reference>
<dbReference type="AlphaFoldDB" id="A0A9Q2XHS7"/>
<dbReference type="Proteomes" id="UP001106592">
    <property type="component" value="Unassembled WGS sequence"/>
</dbReference>
<sequence length="131" mass="14008">MHSLKVLLLEPHPYRLMALHQTLNAHGVFDVRIAESDEQAHGVLARRGPVDIAICDVLAGEYDGVALVRHLARHALAASLIILSGARRSVLDGASDLVEQSGLRVLGALPTPACPLALRQLLLAYRSAPDA</sequence>
<dbReference type="GO" id="GO:0000160">
    <property type="term" value="P:phosphorelay signal transduction system"/>
    <property type="evidence" value="ECO:0007669"/>
    <property type="project" value="InterPro"/>
</dbReference>
<dbReference type="InterPro" id="IPR001789">
    <property type="entry name" value="Sig_transdc_resp-reg_receiver"/>
</dbReference>
<dbReference type="PROSITE" id="PS50110">
    <property type="entry name" value="RESPONSE_REGULATORY"/>
    <property type="match status" value="1"/>
</dbReference>
<proteinExistence type="predicted"/>
<dbReference type="Pfam" id="PF00072">
    <property type="entry name" value="Response_reg"/>
    <property type="match status" value="1"/>
</dbReference>
<comment type="caution">
    <text evidence="3">The sequence shown here is derived from an EMBL/GenBank/DDBJ whole genome shotgun (WGS) entry which is preliminary data.</text>
</comment>
<dbReference type="RefSeq" id="WP_217975133.1">
    <property type="nucleotide sequence ID" value="NZ_JAHTBI010000030.1"/>
</dbReference>
<reference evidence="3" key="2">
    <citation type="journal article" date="2023" name="Plant Pathol.">
        <title>Dismantling and reorganizing Pseudomonas marginalis sensu#lato.</title>
        <authorList>
            <person name="Sawada H."/>
            <person name="Fujikawa T."/>
            <person name="Satou M."/>
        </authorList>
    </citation>
    <scope>NUCLEOTIDE SEQUENCE</scope>
    <source>
        <strain evidence="3">MAFF 301350</strain>
    </source>
</reference>
<gene>
    <name evidence="3" type="ORF">KUO17_09100</name>
</gene>
<keyword evidence="4" id="KW-1185">Reference proteome</keyword>
<accession>A0A9Q2XHS7</accession>
<organism evidence="3 4">
    <name type="scientific">Pseudomonas aegrilactucae</name>
    <dbReference type="NCBI Taxonomy" id="2854028"/>
    <lineage>
        <taxon>Bacteria</taxon>
        <taxon>Pseudomonadati</taxon>
        <taxon>Pseudomonadota</taxon>
        <taxon>Gammaproteobacteria</taxon>
        <taxon>Pseudomonadales</taxon>
        <taxon>Pseudomonadaceae</taxon>
        <taxon>Pseudomonas</taxon>
    </lineage>
</organism>
<evidence type="ECO:0000313" key="3">
    <source>
        <dbReference type="EMBL" id="MBV6287183.1"/>
    </source>
</evidence>
<evidence type="ECO:0000256" key="1">
    <source>
        <dbReference type="PROSITE-ProRule" id="PRU00169"/>
    </source>
</evidence>
<protein>
    <recommendedName>
        <fullName evidence="2">Response regulatory domain-containing protein</fullName>
    </recommendedName>
</protein>
<dbReference type="EMBL" id="JAHTBI010000030">
    <property type="protein sequence ID" value="MBV6287183.1"/>
    <property type="molecule type" value="Genomic_DNA"/>
</dbReference>
<keyword evidence="1" id="KW-0597">Phosphoprotein</keyword>
<feature type="modified residue" description="4-aspartylphosphate" evidence="1">
    <location>
        <position position="56"/>
    </location>
</feature>
<evidence type="ECO:0000313" key="4">
    <source>
        <dbReference type="Proteomes" id="UP001106592"/>
    </source>
</evidence>